<protein>
    <submittedName>
        <fullName evidence="2">Uncharacterized protein</fullName>
    </submittedName>
</protein>
<accession>A0A9W7C2N3</accession>
<keyword evidence="3" id="KW-1185">Reference proteome</keyword>
<dbReference type="EMBL" id="BRXX01000269">
    <property type="protein sequence ID" value="GMI01640.1"/>
    <property type="molecule type" value="Genomic_DNA"/>
</dbReference>
<feature type="region of interest" description="Disordered" evidence="1">
    <location>
        <begin position="114"/>
        <end position="133"/>
    </location>
</feature>
<name>A0A9W7C2N3_9STRA</name>
<dbReference type="AlphaFoldDB" id="A0A9W7C2N3"/>
<comment type="caution">
    <text evidence="2">The sequence shown here is derived from an EMBL/GenBank/DDBJ whole genome shotgun (WGS) entry which is preliminary data.</text>
</comment>
<feature type="compositionally biased region" description="Acidic residues" evidence="1">
    <location>
        <begin position="117"/>
        <end position="130"/>
    </location>
</feature>
<evidence type="ECO:0000313" key="2">
    <source>
        <dbReference type="EMBL" id="GMI01640.1"/>
    </source>
</evidence>
<organism evidence="2 3">
    <name type="scientific">Triparma verrucosa</name>
    <dbReference type="NCBI Taxonomy" id="1606542"/>
    <lineage>
        <taxon>Eukaryota</taxon>
        <taxon>Sar</taxon>
        <taxon>Stramenopiles</taxon>
        <taxon>Ochrophyta</taxon>
        <taxon>Bolidophyceae</taxon>
        <taxon>Parmales</taxon>
        <taxon>Triparmaceae</taxon>
        <taxon>Triparma</taxon>
    </lineage>
</organism>
<sequence length="176" mass="19613">MTWTIELPRLGSNRKYYTTEIKTKNTELVAKDEDLKNILSSSNVSFETFVASIRKVVENAYTDPRMRPPHINILLRNTNWANHGARNTKFASTTVDVDHCDEMLALFTTFVDSYNPGDDDDDEDDDDGSSDDNVAAISGAMAATTVSGEVTCSSCTNTFKLPPNFRGKNPKCRDCR</sequence>
<reference evidence="3" key="1">
    <citation type="journal article" date="2023" name="Commun. Biol.">
        <title>Genome analysis of Parmales, the sister group of diatoms, reveals the evolutionary specialization of diatoms from phago-mixotrophs to photoautotrophs.</title>
        <authorList>
            <person name="Ban H."/>
            <person name="Sato S."/>
            <person name="Yoshikawa S."/>
            <person name="Yamada K."/>
            <person name="Nakamura Y."/>
            <person name="Ichinomiya M."/>
            <person name="Sato N."/>
            <person name="Blanc-Mathieu R."/>
            <person name="Endo H."/>
            <person name="Kuwata A."/>
            <person name="Ogata H."/>
        </authorList>
    </citation>
    <scope>NUCLEOTIDE SEQUENCE [LARGE SCALE GENOMIC DNA]</scope>
    <source>
        <strain evidence="3">NIES 3699</strain>
    </source>
</reference>
<gene>
    <name evidence="2" type="ORF">TrVE_jg9832</name>
</gene>
<dbReference type="Proteomes" id="UP001165160">
    <property type="component" value="Unassembled WGS sequence"/>
</dbReference>
<evidence type="ECO:0000256" key="1">
    <source>
        <dbReference type="SAM" id="MobiDB-lite"/>
    </source>
</evidence>
<evidence type="ECO:0000313" key="3">
    <source>
        <dbReference type="Proteomes" id="UP001165160"/>
    </source>
</evidence>
<proteinExistence type="predicted"/>